<gene>
    <name evidence="2" type="primary">LOC107781129</name>
</gene>
<name>A0AC58UUY5_TOBAC</name>
<sequence length="323" mass="36517">MGVYPVQATGDQKRTNRRLASGFFFSGGVLYKRTLDLGLLRCIDARQATTIMNEVHSGVCGPHMSGYMLAKKILRAGYYCLTMERDCISFVCKCHQCQVHGDLIHSPPYELRTMSTPWPFVAWVMDVIGPIEPIVSNGHRFILVAIEYFTKWVEVKMFKFVTKKVVVDFVHSNIICRFGIPKVIITDNGSNLNSHLFKEVCQQFKITHCNSTPYLPKANGAVEAANKNIKKILRKMVEGSRQWHEKLPFALLGYRTTVCTLVLATPYSLVYGIEAVIPVEVEIPSLQIVAEAEIDDDEWVKTLLEQLSLIHEKRLAVVCHGQL</sequence>
<dbReference type="RefSeq" id="XP_075113301.1">
    <property type="nucleotide sequence ID" value="XM_075257200.1"/>
</dbReference>
<organism evidence="1 2">
    <name type="scientific">Nicotiana tabacum</name>
    <name type="common">Common tobacco</name>
    <dbReference type="NCBI Taxonomy" id="4097"/>
    <lineage>
        <taxon>Eukaryota</taxon>
        <taxon>Viridiplantae</taxon>
        <taxon>Streptophyta</taxon>
        <taxon>Embryophyta</taxon>
        <taxon>Tracheophyta</taxon>
        <taxon>Spermatophyta</taxon>
        <taxon>Magnoliopsida</taxon>
        <taxon>eudicotyledons</taxon>
        <taxon>Gunneridae</taxon>
        <taxon>Pentapetalae</taxon>
        <taxon>asterids</taxon>
        <taxon>lamiids</taxon>
        <taxon>Solanales</taxon>
        <taxon>Solanaceae</taxon>
        <taxon>Nicotianoideae</taxon>
        <taxon>Nicotianeae</taxon>
        <taxon>Nicotiana</taxon>
    </lineage>
</organism>
<protein>
    <submittedName>
        <fullName evidence="2">Uncharacterized protein LOC107781129</fullName>
    </submittedName>
</protein>
<reference evidence="2" key="2">
    <citation type="submission" date="2025-08" db="UniProtKB">
        <authorList>
            <consortium name="RefSeq"/>
        </authorList>
    </citation>
    <scope>IDENTIFICATION</scope>
    <source>
        <tissue evidence="2">Leaf</tissue>
    </source>
</reference>
<accession>A0AC58UUY5</accession>
<evidence type="ECO:0000313" key="1">
    <source>
        <dbReference type="Proteomes" id="UP000790787"/>
    </source>
</evidence>
<evidence type="ECO:0000313" key="2">
    <source>
        <dbReference type="RefSeq" id="XP_075113301.1"/>
    </source>
</evidence>
<proteinExistence type="predicted"/>
<keyword evidence="1" id="KW-1185">Reference proteome</keyword>
<reference evidence="1" key="1">
    <citation type="journal article" date="2014" name="Nat. Commun.">
        <title>The tobacco genome sequence and its comparison with those of tomato and potato.</title>
        <authorList>
            <person name="Sierro N."/>
            <person name="Battey J.N."/>
            <person name="Ouadi S."/>
            <person name="Bakaher N."/>
            <person name="Bovet L."/>
            <person name="Willig A."/>
            <person name="Goepfert S."/>
            <person name="Peitsch M.C."/>
            <person name="Ivanov N.V."/>
        </authorList>
    </citation>
    <scope>NUCLEOTIDE SEQUENCE [LARGE SCALE GENOMIC DNA]</scope>
</reference>
<dbReference type="Proteomes" id="UP000790787">
    <property type="component" value="Chromosome 7"/>
</dbReference>